<dbReference type="Gene3D" id="3.10.105.10">
    <property type="entry name" value="Dipeptide-binding Protein, Domain 3"/>
    <property type="match status" value="1"/>
</dbReference>
<dbReference type="Gene3D" id="3.40.190.10">
    <property type="entry name" value="Periplasmic binding protein-like II"/>
    <property type="match status" value="1"/>
</dbReference>
<dbReference type="PANTHER" id="PTHR30290">
    <property type="entry name" value="PERIPLASMIC BINDING COMPONENT OF ABC TRANSPORTER"/>
    <property type="match status" value="1"/>
</dbReference>
<organism evidence="7 8">
    <name type="scientific">Hydrogenispora ethanolica</name>
    <dbReference type="NCBI Taxonomy" id="1082276"/>
    <lineage>
        <taxon>Bacteria</taxon>
        <taxon>Bacillati</taxon>
        <taxon>Bacillota</taxon>
        <taxon>Hydrogenispora</taxon>
    </lineage>
</organism>
<evidence type="ECO:0000256" key="3">
    <source>
        <dbReference type="ARBA" id="ARBA00022448"/>
    </source>
</evidence>
<dbReference type="GO" id="GO:1904680">
    <property type="term" value="F:peptide transmembrane transporter activity"/>
    <property type="evidence" value="ECO:0007669"/>
    <property type="project" value="TreeGrafter"/>
</dbReference>
<reference evidence="7 8" key="1">
    <citation type="submission" date="2019-03" db="EMBL/GenBank/DDBJ databases">
        <title>Genomic Encyclopedia of Type Strains, Phase IV (KMG-IV): sequencing the most valuable type-strain genomes for metagenomic binning, comparative biology and taxonomic classification.</title>
        <authorList>
            <person name="Goeker M."/>
        </authorList>
    </citation>
    <scope>NUCLEOTIDE SEQUENCE [LARGE SCALE GENOMIC DNA]</scope>
    <source>
        <strain evidence="7 8">LX-B</strain>
    </source>
</reference>
<dbReference type="Pfam" id="PF00496">
    <property type="entry name" value="SBP_bac_5"/>
    <property type="match status" value="1"/>
</dbReference>
<dbReference type="PIRSF" id="PIRSF002741">
    <property type="entry name" value="MppA"/>
    <property type="match status" value="1"/>
</dbReference>
<evidence type="ECO:0000256" key="1">
    <source>
        <dbReference type="ARBA" id="ARBA00004196"/>
    </source>
</evidence>
<proteinExistence type="inferred from homology"/>
<keyword evidence="4 5" id="KW-0732">Signal</keyword>
<evidence type="ECO:0000256" key="5">
    <source>
        <dbReference type="SAM" id="SignalP"/>
    </source>
</evidence>
<feature type="domain" description="Solute-binding protein family 5" evidence="6">
    <location>
        <begin position="74"/>
        <end position="458"/>
    </location>
</feature>
<keyword evidence="3" id="KW-0813">Transport</keyword>
<evidence type="ECO:0000256" key="4">
    <source>
        <dbReference type="ARBA" id="ARBA00022729"/>
    </source>
</evidence>
<accession>A0A4R1RQ40</accession>
<keyword evidence="8" id="KW-1185">Reference proteome</keyword>
<feature type="signal peptide" evidence="5">
    <location>
        <begin position="1"/>
        <end position="22"/>
    </location>
</feature>
<dbReference type="GO" id="GO:0015833">
    <property type="term" value="P:peptide transport"/>
    <property type="evidence" value="ECO:0007669"/>
    <property type="project" value="TreeGrafter"/>
</dbReference>
<dbReference type="CDD" id="cd08504">
    <property type="entry name" value="PBP2_OppA"/>
    <property type="match status" value="1"/>
</dbReference>
<dbReference type="PANTHER" id="PTHR30290:SF79">
    <property type="entry name" value="DIPEPTIDE-BINDING PROTEIN DPPE"/>
    <property type="match status" value="1"/>
</dbReference>
<sequence length="537" mass="60872">MKMTKWLLLLAVVVFIGSTVFAAAPKLAKVQELRYNNATEPQTIDPARSTGVQDANIELAAFEGLTRTGENDVPIPGIAYKWEIAKDGLTYTFHLRKTARWSNGQPVTAHDFEYSWKRALDPKLAAEYAYQLYYIKNGEAYNTKKITDANQIGVKALDNYTLKVTLEAPCSYFLAITAFPTLLPVNKKVVEANPEKWATDPKTYIGNGPFKMVRWVHNERIEYVPNPYYWNRKAVKLTKLTFYLIEEQSTALTMYDSNQVDMLDENSVPHQEIPRLESTGTLMYSPFLGTYFYRFNTKKAPFNNVKVRKAFALAIDRALLVKVVTKGGQKPAYAFVPFGVPDAAKGATFRKVGGNFFKDDLAAAKKLLAEAGYPDGKGFPTVELLYNTSEQHKQVAEAIQEMWKKNLGINITLTNQEWKVYLDNQQNLNYTVCRAGWLGDYVDPMTFMDMFVTNGGNNQTGWSNAQYDKLIDIAKSTGDQKARMKAMHDAEKILMDEMPIMPIYFYTNPTLMKSYVKGVNQSALGMVYFDKAYIARH</sequence>
<dbReference type="GO" id="GO:0043190">
    <property type="term" value="C:ATP-binding cassette (ABC) transporter complex"/>
    <property type="evidence" value="ECO:0007669"/>
    <property type="project" value="InterPro"/>
</dbReference>
<comment type="caution">
    <text evidence="7">The sequence shown here is derived from an EMBL/GenBank/DDBJ whole genome shotgun (WGS) entry which is preliminary data.</text>
</comment>
<comment type="similarity">
    <text evidence="2">Belongs to the bacterial solute-binding protein 5 family.</text>
</comment>
<name>A0A4R1RQ40_HYDET</name>
<evidence type="ECO:0000313" key="7">
    <source>
        <dbReference type="EMBL" id="TCL68495.1"/>
    </source>
</evidence>
<evidence type="ECO:0000313" key="8">
    <source>
        <dbReference type="Proteomes" id="UP000295008"/>
    </source>
</evidence>
<dbReference type="Gene3D" id="3.90.76.10">
    <property type="entry name" value="Dipeptide-binding Protein, Domain 1"/>
    <property type="match status" value="1"/>
</dbReference>
<feature type="chain" id="PRO_5020452537" evidence="5">
    <location>
        <begin position="23"/>
        <end position="537"/>
    </location>
</feature>
<dbReference type="OrthoDB" id="9801912at2"/>
<dbReference type="InterPro" id="IPR030678">
    <property type="entry name" value="Peptide/Ni-bd"/>
</dbReference>
<dbReference type="FunFam" id="3.90.76.10:FF:000001">
    <property type="entry name" value="Oligopeptide ABC transporter substrate-binding protein"/>
    <property type="match status" value="1"/>
</dbReference>
<dbReference type="AlphaFoldDB" id="A0A4R1RQ40"/>
<dbReference type="InterPro" id="IPR000914">
    <property type="entry name" value="SBP_5_dom"/>
</dbReference>
<dbReference type="RefSeq" id="WP_132014485.1">
    <property type="nucleotide sequence ID" value="NZ_SLUN01000013.1"/>
</dbReference>
<comment type="subcellular location">
    <subcellularLocation>
        <location evidence="1">Cell envelope</location>
    </subcellularLocation>
</comment>
<dbReference type="SUPFAM" id="SSF53850">
    <property type="entry name" value="Periplasmic binding protein-like II"/>
    <property type="match status" value="1"/>
</dbReference>
<gene>
    <name evidence="7" type="ORF">EDC14_101335</name>
</gene>
<evidence type="ECO:0000256" key="2">
    <source>
        <dbReference type="ARBA" id="ARBA00005695"/>
    </source>
</evidence>
<evidence type="ECO:0000259" key="6">
    <source>
        <dbReference type="Pfam" id="PF00496"/>
    </source>
</evidence>
<protein>
    <submittedName>
        <fullName evidence="7">Oligopeptide transport system substrate-binding protein</fullName>
    </submittedName>
</protein>
<dbReference type="Proteomes" id="UP000295008">
    <property type="component" value="Unassembled WGS sequence"/>
</dbReference>
<dbReference type="FunFam" id="3.10.105.10:FF:000001">
    <property type="entry name" value="Oligopeptide ABC transporter, oligopeptide-binding protein"/>
    <property type="match status" value="1"/>
</dbReference>
<dbReference type="GO" id="GO:0030288">
    <property type="term" value="C:outer membrane-bounded periplasmic space"/>
    <property type="evidence" value="ECO:0007669"/>
    <property type="project" value="UniProtKB-ARBA"/>
</dbReference>
<dbReference type="InterPro" id="IPR039424">
    <property type="entry name" value="SBP_5"/>
</dbReference>
<dbReference type="EMBL" id="SLUN01000013">
    <property type="protein sequence ID" value="TCL68495.1"/>
    <property type="molecule type" value="Genomic_DNA"/>
</dbReference>